<evidence type="ECO:0000313" key="9">
    <source>
        <dbReference type="EMBL" id="TWO72380.1"/>
    </source>
</evidence>
<evidence type="ECO:0000256" key="7">
    <source>
        <dbReference type="RuleBase" id="RU363032"/>
    </source>
</evidence>
<comment type="subcellular location">
    <subcellularLocation>
        <location evidence="1 7">Cell membrane</location>
        <topology evidence="1 7">Multi-pass membrane protein</topology>
    </subcellularLocation>
</comment>
<dbReference type="Pfam" id="PF00528">
    <property type="entry name" value="BPD_transp_1"/>
    <property type="match status" value="1"/>
</dbReference>
<sequence length="263" mass="28334">MAAWCTRPDSMRALPHRFWGVLLLVLLLVLWQVTALCCVASTNWPPVTEILKAVATGLVNGELAQVFGSTLWRMAAGFAIGSAAGVLLGIAMATLPLADAALRPLVELLRPIPMPAIVPPLILLLGIDHAMKVFTVSFACFFPVLVNTVAGVRAVDPTALDVARTFQVGRLRTLTSVVLPASLPFILAGMRTSLALALIVSVVAEMIAGSQGIGYYIMTMQYAMRPSDMYAAIFLLAALGYSLNLALLAIEHRVLHWWRRGED</sequence>
<dbReference type="EMBL" id="VOBQ01000004">
    <property type="protein sequence ID" value="TWO72380.1"/>
    <property type="molecule type" value="Genomic_DNA"/>
</dbReference>
<feature type="transmembrane region" description="Helical" evidence="7">
    <location>
        <begin position="196"/>
        <end position="217"/>
    </location>
</feature>
<keyword evidence="6 7" id="KW-0472">Membrane</keyword>
<comment type="caution">
    <text evidence="9">The sequence shown here is derived from an EMBL/GenBank/DDBJ whole genome shotgun (WGS) entry which is preliminary data.</text>
</comment>
<evidence type="ECO:0000256" key="1">
    <source>
        <dbReference type="ARBA" id="ARBA00004651"/>
    </source>
</evidence>
<dbReference type="Proteomes" id="UP000318199">
    <property type="component" value="Unassembled WGS sequence"/>
</dbReference>
<organism evidence="9 10">
    <name type="scientific">Caenimonas sedimenti</name>
    <dbReference type="NCBI Taxonomy" id="2596921"/>
    <lineage>
        <taxon>Bacteria</taxon>
        <taxon>Pseudomonadati</taxon>
        <taxon>Pseudomonadota</taxon>
        <taxon>Betaproteobacteria</taxon>
        <taxon>Burkholderiales</taxon>
        <taxon>Comamonadaceae</taxon>
        <taxon>Caenimonas</taxon>
    </lineage>
</organism>
<comment type="similarity">
    <text evidence="7">Belongs to the binding-protein-dependent transport system permease family.</text>
</comment>
<dbReference type="InterPro" id="IPR035906">
    <property type="entry name" value="MetI-like_sf"/>
</dbReference>
<keyword evidence="10" id="KW-1185">Reference proteome</keyword>
<dbReference type="OrthoDB" id="5298727at2"/>
<evidence type="ECO:0000256" key="5">
    <source>
        <dbReference type="ARBA" id="ARBA00022989"/>
    </source>
</evidence>
<dbReference type="Gene3D" id="1.10.3720.10">
    <property type="entry name" value="MetI-like"/>
    <property type="match status" value="1"/>
</dbReference>
<evidence type="ECO:0000259" key="8">
    <source>
        <dbReference type="PROSITE" id="PS50928"/>
    </source>
</evidence>
<dbReference type="SUPFAM" id="SSF161098">
    <property type="entry name" value="MetI-like"/>
    <property type="match status" value="1"/>
</dbReference>
<name>A0A562ZUW0_9BURK</name>
<gene>
    <name evidence="9" type="ORF">FN976_06670</name>
</gene>
<dbReference type="AlphaFoldDB" id="A0A562ZUW0"/>
<dbReference type="PANTHER" id="PTHR30151">
    <property type="entry name" value="ALKANE SULFONATE ABC TRANSPORTER-RELATED, MEMBRANE SUBUNIT"/>
    <property type="match status" value="1"/>
</dbReference>
<keyword evidence="4 7" id="KW-0812">Transmembrane</keyword>
<keyword evidence="3" id="KW-1003">Cell membrane</keyword>
<feature type="transmembrane region" description="Helical" evidence="7">
    <location>
        <begin position="173"/>
        <end position="190"/>
    </location>
</feature>
<evidence type="ECO:0000313" key="10">
    <source>
        <dbReference type="Proteomes" id="UP000318199"/>
    </source>
</evidence>
<feature type="transmembrane region" description="Helical" evidence="7">
    <location>
        <begin position="71"/>
        <end position="96"/>
    </location>
</feature>
<dbReference type="GO" id="GO:0005886">
    <property type="term" value="C:plasma membrane"/>
    <property type="evidence" value="ECO:0007669"/>
    <property type="project" value="UniProtKB-SubCell"/>
</dbReference>
<feature type="transmembrane region" description="Helical" evidence="7">
    <location>
        <begin position="133"/>
        <end position="152"/>
    </location>
</feature>
<feature type="transmembrane region" description="Helical" evidence="7">
    <location>
        <begin position="108"/>
        <end position="127"/>
    </location>
</feature>
<dbReference type="InterPro" id="IPR000515">
    <property type="entry name" value="MetI-like"/>
</dbReference>
<evidence type="ECO:0000256" key="2">
    <source>
        <dbReference type="ARBA" id="ARBA00022448"/>
    </source>
</evidence>
<proteinExistence type="inferred from homology"/>
<evidence type="ECO:0000256" key="4">
    <source>
        <dbReference type="ARBA" id="ARBA00022692"/>
    </source>
</evidence>
<dbReference type="GO" id="GO:0055085">
    <property type="term" value="P:transmembrane transport"/>
    <property type="evidence" value="ECO:0007669"/>
    <property type="project" value="InterPro"/>
</dbReference>
<feature type="transmembrane region" description="Helical" evidence="7">
    <location>
        <begin position="229"/>
        <end position="250"/>
    </location>
</feature>
<evidence type="ECO:0000256" key="3">
    <source>
        <dbReference type="ARBA" id="ARBA00022475"/>
    </source>
</evidence>
<feature type="domain" description="ABC transmembrane type-1" evidence="8">
    <location>
        <begin position="67"/>
        <end position="251"/>
    </location>
</feature>
<evidence type="ECO:0000256" key="6">
    <source>
        <dbReference type="ARBA" id="ARBA00023136"/>
    </source>
</evidence>
<keyword evidence="5 7" id="KW-1133">Transmembrane helix</keyword>
<dbReference type="PANTHER" id="PTHR30151:SF0">
    <property type="entry name" value="ABC TRANSPORTER PERMEASE PROTEIN MJ0413-RELATED"/>
    <property type="match status" value="1"/>
</dbReference>
<dbReference type="CDD" id="cd06261">
    <property type="entry name" value="TM_PBP2"/>
    <property type="match status" value="1"/>
</dbReference>
<keyword evidence="2 7" id="KW-0813">Transport</keyword>
<accession>A0A562ZUW0</accession>
<protein>
    <submittedName>
        <fullName evidence="9">ABC transporter permease</fullName>
    </submittedName>
</protein>
<reference evidence="9 10" key="1">
    <citation type="submission" date="2019-07" db="EMBL/GenBank/DDBJ databases">
        <title>Caenimonas sedimenti sp. nov., isolated from activated sludge.</title>
        <authorList>
            <person name="Xu J."/>
        </authorList>
    </citation>
    <scope>NUCLEOTIDE SEQUENCE [LARGE SCALE GENOMIC DNA]</scope>
    <source>
        <strain evidence="9 10">HX-9-20</strain>
    </source>
</reference>
<dbReference type="PROSITE" id="PS50928">
    <property type="entry name" value="ABC_TM1"/>
    <property type="match status" value="1"/>
</dbReference>